<keyword evidence="5" id="KW-0408">Iron</keyword>
<keyword evidence="6" id="KW-0732">Signal</keyword>
<evidence type="ECO:0000313" key="8">
    <source>
        <dbReference type="EMBL" id="MFC7294561.1"/>
    </source>
</evidence>
<feature type="signal peptide" evidence="6">
    <location>
        <begin position="1"/>
        <end position="36"/>
    </location>
</feature>
<dbReference type="Gene3D" id="2.60.40.1190">
    <property type="match status" value="1"/>
</dbReference>
<dbReference type="InterPro" id="IPR019020">
    <property type="entry name" value="Cyt-c552/DMSO_Rdtase_haem-bd"/>
</dbReference>
<keyword evidence="2" id="KW-0349">Heme</keyword>
<keyword evidence="9" id="KW-1185">Reference proteome</keyword>
<protein>
    <submittedName>
        <fullName evidence="8">Ethylbenzene dehydrogenase-related protein</fullName>
    </submittedName>
</protein>
<keyword evidence="4" id="KW-0249">Electron transport</keyword>
<comment type="caution">
    <text evidence="8">The sequence shown here is derived from an EMBL/GenBank/DDBJ whole genome shotgun (WGS) entry which is preliminary data.</text>
</comment>
<sequence length="276" mass="31134">MTSHVFKNGLLVNRTRRLAGSLTAAACLLASASVVADHSDRNPNVTEVEPWDTVKVSRIPGNIYLRTQDDPDDLIWDRLPEYRTALLPAPPVHQSVALRFEEGSTRTKHMYFQLARSADRLYIRLRWKDPTENRDTTVDEYRDGVAVQFALNDTDTSYMMGSGHENPVNMWYWRADKEQVDSLAAGGYGSTTTLPVQNVSGASAYFTDPVPADREWQVVMSRPFKSDGKYDVNFDRDTVPMGFAVWQGSENERDGNKRVTHTWILLDASPDSDNGQ</sequence>
<evidence type="ECO:0000256" key="6">
    <source>
        <dbReference type="SAM" id="SignalP"/>
    </source>
</evidence>
<keyword evidence="1" id="KW-0813">Transport</keyword>
<evidence type="ECO:0000256" key="4">
    <source>
        <dbReference type="ARBA" id="ARBA00022982"/>
    </source>
</evidence>
<dbReference type="Proteomes" id="UP001596506">
    <property type="component" value="Unassembled WGS sequence"/>
</dbReference>
<evidence type="ECO:0000256" key="1">
    <source>
        <dbReference type="ARBA" id="ARBA00022448"/>
    </source>
</evidence>
<evidence type="ECO:0000256" key="5">
    <source>
        <dbReference type="ARBA" id="ARBA00023004"/>
    </source>
</evidence>
<evidence type="ECO:0000259" key="7">
    <source>
        <dbReference type="SMART" id="SM00887"/>
    </source>
</evidence>
<dbReference type="CDD" id="cd09623">
    <property type="entry name" value="DOMON_EBDH"/>
    <property type="match status" value="1"/>
</dbReference>
<accession>A0ABW2ITL6</accession>
<proteinExistence type="predicted"/>
<reference evidence="9" key="1">
    <citation type="journal article" date="2019" name="Int. J. Syst. Evol. Microbiol.">
        <title>The Global Catalogue of Microorganisms (GCM) 10K type strain sequencing project: providing services to taxonomists for standard genome sequencing and annotation.</title>
        <authorList>
            <consortium name="The Broad Institute Genomics Platform"/>
            <consortium name="The Broad Institute Genome Sequencing Center for Infectious Disease"/>
            <person name="Wu L."/>
            <person name="Ma J."/>
        </authorList>
    </citation>
    <scope>NUCLEOTIDE SEQUENCE [LARGE SCALE GENOMIC DNA]</scope>
    <source>
        <strain evidence="9">CCUG 60559</strain>
    </source>
</reference>
<feature type="chain" id="PRO_5045693186" evidence="6">
    <location>
        <begin position="37"/>
        <end position="276"/>
    </location>
</feature>
<name>A0ABW2ITL6_9GAMM</name>
<gene>
    <name evidence="8" type="ORF">ACFQQA_07480</name>
</gene>
<organism evidence="8 9">
    <name type="scientific">Marinobacter aromaticivorans</name>
    <dbReference type="NCBI Taxonomy" id="1494078"/>
    <lineage>
        <taxon>Bacteria</taxon>
        <taxon>Pseudomonadati</taxon>
        <taxon>Pseudomonadota</taxon>
        <taxon>Gammaproteobacteria</taxon>
        <taxon>Pseudomonadales</taxon>
        <taxon>Marinobacteraceae</taxon>
        <taxon>Marinobacter</taxon>
    </lineage>
</organism>
<dbReference type="SMART" id="SM00887">
    <property type="entry name" value="EB_dh"/>
    <property type="match status" value="1"/>
</dbReference>
<feature type="domain" description="Cytochrome c-552/DMSO reductase-like haem-binding" evidence="7">
    <location>
        <begin position="73"/>
        <end position="258"/>
    </location>
</feature>
<dbReference type="NCBIfam" id="TIGR03477">
    <property type="entry name" value="DMSO_red_II_gam"/>
    <property type="match status" value="1"/>
</dbReference>
<evidence type="ECO:0000256" key="3">
    <source>
        <dbReference type="ARBA" id="ARBA00022723"/>
    </source>
</evidence>
<keyword evidence="3" id="KW-0479">Metal-binding</keyword>
<dbReference type="Pfam" id="PF09459">
    <property type="entry name" value="EB_dh"/>
    <property type="match status" value="1"/>
</dbReference>
<evidence type="ECO:0000313" key="9">
    <source>
        <dbReference type="Proteomes" id="UP001596506"/>
    </source>
</evidence>
<dbReference type="InterPro" id="IPR017838">
    <property type="entry name" value="DMSO_Rdtase_II_haem_b-bd_su"/>
</dbReference>
<evidence type="ECO:0000256" key="2">
    <source>
        <dbReference type="ARBA" id="ARBA00022617"/>
    </source>
</evidence>
<dbReference type="EMBL" id="JBHTBD010000002">
    <property type="protein sequence ID" value="MFC7294561.1"/>
    <property type="molecule type" value="Genomic_DNA"/>
</dbReference>
<dbReference type="RefSeq" id="WP_198515467.1">
    <property type="nucleotide sequence ID" value="NZ_JBHTBD010000002.1"/>
</dbReference>